<dbReference type="Gene3D" id="3.40.50.300">
    <property type="entry name" value="P-loop containing nucleotide triphosphate hydrolases"/>
    <property type="match status" value="1"/>
</dbReference>
<protein>
    <recommendedName>
        <fullName evidence="3">Elongator complex protein 6</fullName>
    </recommendedName>
</protein>
<evidence type="ECO:0008006" key="3">
    <source>
        <dbReference type="Google" id="ProtNLM"/>
    </source>
</evidence>
<reference evidence="1 2" key="1">
    <citation type="journal article" date="2008" name="Nature">
        <title>The genome of the choanoflagellate Monosiga brevicollis and the origin of metazoans.</title>
        <authorList>
            <consortium name="JGI Sequencing"/>
            <person name="King N."/>
            <person name="Westbrook M.J."/>
            <person name="Young S.L."/>
            <person name="Kuo A."/>
            <person name="Abedin M."/>
            <person name="Chapman J."/>
            <person name="Fairclough S."/>
            <person name="Hellsten U."/>
            <person name="Isogai Y."/>
            <person name="Letunic I."/>
            <person name="Marr M."/>
            <person name="Pincus D."/>
            <person name="Putnam N."/>
            <person name="Rokas A."/>
            <person name="Wright K.J."/>
            <person name="Zuzow R."/>
            <person name="Dirks W."/>
            <person name="Good M."/>
            <person name="Goodstein D."/>
            <person name="Lemons D."/>
            <person name="Li W."/>
            <person name="Lyons J.B."/>
            <person name="Morris A."/>
            <person name="Nichols S."/>
            <person name="Richter D.J."/>
            <person name="Salamov A."/>
            <person name="Bork P."/>
            <person name="Lim W.A."/>
            <person name="Manning G."/>
            <person name="Miller W.T."/>
            <person name="McGinnis W."/>
            <person name="Shapiro H."/>
            <person name="Tjian R."/>
            <person name="Grigoriev I.V."/>
            <person name="Rokhsar D."/>
        </authorList>
    </citation>
    <scope>NUCLEOTIDE SEQUENCE [LARGE SCALE GENOMIC DNA]</scope>
    <source>
        <strain evidence="2">MX1 / ATCC 50154</strain>
    </source>
</reference>
<sequence>MAATMLNALLQQPESAWQLPSGVLSALADDRAAGDALAASVTARYLKAQGTVLLADLRQPSTFYQTVLRRMGVVQSRLEAQLHQFPVTNTDLTQWFTQLEARAAELASQDSPLLIILSNLDVLALLIPSAHLGAGLIRFQALARQHPQITLLTTACVAVVDEGLEHEHDVAQLLKTLSASADRRIEFARLTGGETPDVKGSARVFNEPHEWTDALYNVTDAGISFRPFGLVAGHV</sequence>
<dbReference type="InterPro" id="IPR027417">
    <property type="entry name" value="P-loop_NTPase"/>
</dbReference>
<dbReference type="GeneID" id="5887843"/>
<dbReference type="KEGG" id="mbr:MONBRDRAFT_22130"/>
<dbReference type="EMBL" id="CH991543">
    <property type="protein sequence ID" value="EDQ92452.1"/>
    <property type="molecule type" value="Genomic_DNA"/>
</dbReference>
<evidence type="ECO:0000313" key="2">
    <source>
        <dbReference type="Proteomes" id="UP000001357"/>
    </source>
</evidence>
<accession>A9UPN2</accession>
<dbReference type="InParanoid" id="A9UPN2"/>
<name>A9UPN2_MONBE</name>
<dbReference type="RefSeq" id="XP_001742214.1">
    <property type="nucleotide sequence ID" value="XM_001742162.1"/>
</dbReference>
<dbReference type="AlphaFoldDB" id="A9UPN2"/>
<evidence type="ECO:0000313" key="1">
    <source>
        <dbReference type="EMBL" id="EDQ92452.1"/>
    </source>
</evidence>
<dbReference type="Proteomes" id="UP000001357">
    <property type="component" value="Unassembled WGS sequence"/>
</dbReference>
<keyword evidence="2" id="KW-1185">Reference proteome</keyword>
<proteinExistence type="predicted"/>
<gene>
    <name evidence="1" type="ORF">MONBRDRAFT_22130</name>
</gene>
<organism evidence="1 2">
    <name type="scientific">Monosiga brevicollis</name>
    <name type="common">Choanoflagellate</name>
    <dbReference type="NCBI Taxonomy" id="81824"/>
    <lineage>
        <taxon>Eukaryota</taxon>
        <taxon>Choanoflagellata</taxon>
        <taxon>Craspedida</taxon>
        <taxon>Salpingoecidae</taxon>
        <taxon>Monosiga</taxon>
    </lineage>
</organism>